<dbReference type="InterPro" id="IPR011256">
    <property type="entry name" value="Reg_factor_effector_dom_sf"/>
</dbReference>
<dbReference type="SUPFAM" id="SSF55136">
    <property type="entry name" value="Probable bacterial effector-binding domain"/>
    <property type="match status" value="1"/>
</dbReference>
<dbReference type="InterPro" id="IPR000551">
    <property type="entry name" value="MerR-type_HTH_dom"/>
</dbReference>
<evidence type="ECO:0000256" key="3">
    <source>
        <dbReference type="ARBA" id="ARBA00023125"/>
    </source>
</evidence>
<evidence type="ECO:0000256" key="1">
    <source>
        <dbReference type="ARBA" id="ARBA00022491"/>
    </source>
</evidence>
<keyword evidence="3" id="KW-0238">DNA-binding</keyword>
<accession>A0ABS3LDH1</accession>
<evidence type="ECO:0000313" key="7">
    <source>
        <dbReference type="Proteomes" id="UP000664601"/>
    </source>
</evidence>
<feature type="domain" description="HTH merR-type" evidence="5">
    <location>
        <begin position="5"/>
        <end position="73"/>
    </location>
</feature>
<dbReference type="RefSeq" id="WP_207674013.1">
    <property type="nucleotide sequence ID" value="NZ_JAFREM010000019.1"/>
</dbReference>
<evidence type="ECO:0000259" key="5">
    <source>
        <dbReference type="PROSITE" id="PS50937"/>
    </source>
</evidence>
<dbReference type="Proteomes" id="UP000664601">
    <property type="component" value="Unassembled WGS sequence"/>
</dbReference>
<organism evidence="6 7">
    <name type="scientific">Candidatus Enterococcus moelleringii</name>
    <dbReference type="NCBI Taxonomy" id="2815325"/>
    <lineage>
        <taxon>Bacteria</taxon>
        <taxon>Bacillati</taxon>
        <taxon>Bacillota</taxon>
        <taxon>Bacilli</taxon>
        <taxon>Lactobacillales</taxon>
        <taxon>Enterococcaceae</taxon>
        <taxon>Enterococcus</taxon>
    </lineage>
</organism>
<keyword evidence="2" id="KW-0805">Transcription regulation</keyword>
<dbReference type="Gene3D" id="3.20.80.10">
    <property type="entry name" value="Regulatory factor, effector binding domain"/>
    <property type="match status" value="1"/>
</dbReference>
<dbReference type="InterPro" id="IPR047057">
    <property type="entry name" value="MerR_fam"/>
</dbReference>
<keyword evidence="4" id="KW-0804">Transcription</keyword>
<protein>
    <submittedName>
        <fullName evidence="6">MerR family transcriptional regulator</fullName>
    </submittedName>
</protein>
<evidence type="ECO:0000256" key="2">
    <source>
        <dbReference type="ARBA" id="ARBA00023015"/>
    </source>
</evidence>
<keyword evidence="1" id="KW-0678">Repressor</keyword>
<dbReference type="PANTHER" id="PTHR30204">
    <property type="entry name" value="REDOX-CYCLING DRUG-SENSING TRANSCRIPTIONAL ACTIVATOR SOXR"/>
    <property type="match status" value="1"/>
</dbReference>
<reference evidence="6 7" key="1">
    <citation type="submission" date="2021-03" db="EMBL/GenBank/DDBJ databases">
        <title>Enterococcal diversity collection.</title>
        <authorList>
            <person name="Gilmore M.S."/>
            <person name="Schwartzman J."/>
            <person name="Van Tyne D."/>
            <person name="Martin M."/>
            <person name="Earl A.M."/>
            <person name="Manson A.L."/>
            <person name="Straub T."/>
            <person name="Salamzade R."/>
            <person name="Saavedra J."/>
            <person name="Lebreton F."/>
            <person name="Prichula J."/>
            <person name="Schaufler K."/>
            <person name="Gaca A."/>
            <person name="Sgardioli B."/>
            <person name="Wagenaar J."/>
            <person name="Strong T."/>
        </authorList>
    </citation>
    <scope>NUCLEOTIDE SEQUENCE [LARGE SCALE GENOMIC DNA]</scope>
    <source>
        <strain evidence="6 7">669A</strain>
    </source>
</reference>
<dbReference type="CDD" id="cd00592">
    <property type="entry name" value="HTH_MerR-like"/>
    <property type="match status" value="1"/>
</dbReference>
<dbReference type="InterPro" id="IPR009061">
    <property type="entry name" value="DNA-bd_dom_put_sf"/>
</dbReference>
<dbReference type="Pfam" id="PF06445">
    <property type="entry name" value="GyrI-like"/>
    <property type="match status" value="1"/>
</dbReference>
<keyword evidence="7" id="KW-1185">Reference proteome</keyword>
<dbReference type="InterPro" id="IPR029442">
    <property type="entry name" value="GyrI-like"/>
</dbReference>
<dbReference type="SUPFAM" id="SSF46955">
    <property type="entry name" value="Putative DNA-binding domain"/>
    <property type="match status" value="1"/>
</dbReference>
<evidence type="ECO:0000313" key="6">
    <source>
        <dbReference type="EMBL" id="MBO1307083.1"/>
    </source>
</evidence>
<name>A0ABS3LDH1_9ENTE</name>
<dbReference type="EMBL" id="JAFREM010000019">
    <property type="protein sequence ID" value="MBO1307083.1"/>
    <property type="molecule type" value="Genomic_DNA"/>
</dbReference>
<gene>
    <name evidence="6" type="ORF">JZO70_12975</name>
</gene>
<dbReference type="PANTHER" id="PTHR30204:SF69">
    <property type="entry name" value="MERR-FAMILY TRANSCRIPTIONAL REGULATOR"/>
    <property type="match status" value="1"/>
</dbReference>
<evidence type="ECO:0000256" key="4">
    <source>
        <dbReference type="ARBA" id="ARBA00023163"/>
    </source>
</evidence>
<dbReference type="Pfam" id="PF13411">
    <property type="entry name" value="MerR_1"/>
    <property type="match status" value="1"/>
</dbReference>
<dbReference type="PROSITE" id="PS50937">
    <property type="entry name" value="HTH_MERR_2"/>
    <property type="match status" value="1"/>
</dbReference>
<dbReference type="Gene3D" id="1.10.1660.10">
    <property type="match status" value="1"/>
</dbReference>
<sequence>MKAKFFSIKEIAEMYGISTHIIRHYEKIGLLTPERTEKNYRVYTEKEIYILNIIRDLRELDVPLEVIEGYLKDRTLATTQEIFRENQRLLKEKIALMEKKLAGVTARNQILDQLQKQELPIESLVIAEKEARPYFFKTVDYTNEAEFETAMRTLYGEVLEQSSSYDFHFVAGIITDSPKIAYEGILFLTDSETAGMDAQRGCLEKGTYASYFYQGPYEQAGEHLANMKEQLEKLNHQVILPFYEFYLIDFHETQHSEEFLTEIQVRLKN</sequence>
<proteinExistence type="predicted"/>
<dbReference type="SMART" id="SM00422">
    <property type="entry name" value="HTH_MERR"/>
    <property type="match status" value="1"/>
</dbReference>
<comment type="caution">
    <text evidence="6">The sequence shown here is derived from an EMBL/GenBank/DDBJ whole genome shotgun (WGS) entry which is preliminary data.</text>
</comment>